<dbReference type="SUPFAM" id="SSF88713">
    <property type="entry name" value="Glycoside hydrolase/deacetylase"/>
    <property type="match status" value="1"/>
</dbReference>
<dbReference type="CDD" id="cd10791">
    <property type="entry name" value="GH38N_AMII_like_1"/>
    <property type="match status" value="1"/>
</dbReference>
<protein>
    <submittedName>
        <fullName evidence="1">DUF5054 domain-containing protein</fullName>
    </submittedName>
</protein>
<evidence type="ECO:0000313" key="1">
    <source>
        <dbReference type="EMBL" id="MEQ4486366.1"/>
    </source>
</evidence>
<evidence type="ECO:0000313" key="2">
    <source>
        <dbReference type="Proteomes" id="UP001493487"/>
    </source>
</evidence>
<reference evidence="1 2" key="1">
    <citation type="journal article" date="2023" name="Genome Announc.">
        <title>Pan-Genome Analyses of the Genus Cohnella and Proposal of the Novel Species Cohnella silvisoli sp. nov., Isolated from Forest Soil.</title>
        <authorList>
            <person name="Wang C."/>
            <person name="Mao L."/>
            <person name="Bao G."/>
            <person name="Zhu H."/>
        </authorList>
    </citation>
    <scope>NUCLEOTIDE SEQUENCE [LARGE SCALE GENOMIC DNA]</scope>
    <source>
        <strain evidence="1 2">NL03-T5-1</strain>
    </source>
</reference>
<dbReference type="InterPro" id="IPR032482">
    <property type="entry name" value="DUF5054"/>
</dbReference>
<proteinExistence type="predicted"/>
<keyword evidence="2" id="KW-1185">Reference proteome</keyword>
<accession>A0ABV1L279</accession>
<dbReference type="InterPro" id="IPR011330">
    <property type="entry name" value="Glyco_hydro/deAcase_b/a-brl"/>
</dbReference>
<comment type="caution">
    <text evidence="1">The sequence shown here is derived from an EMBL/GenBank/DDBJ whole genome shotgun (WGS) entry which is preliminary data.</text>
</comment>
<dbReference type="Proteomes" id="UP001493487">
    <property type="component" value="Unassembled WGS sequence"/>
</dbReference>
<dbReference type="Pfam" id="PF16477">
    <property type="entry name" value="DUF5054"/>
    <property type="match status" value="1"/>
</dbReference>
<gene>
    <name evidence="1" type="ORF">QJS35_28740</name>
</gene>
<organism evidence="1 2">
    <name type="scientific">Cohnella silvisoli</name>
    <dbReference type="NCBI Taxonomy" id="2873699"/>
    <lineage>
        <taxon>Bacteria</taxon>
        <taxon>Bacillati</taxon>
        <taxon>Bacillota</taxon>
        <taxon>Bacilli</taxon>
        <taxon>Bacillales</taxon>
        <taxon>Paenibacillaceae</taxon>
        <taxon>Cohnella</taxon>
    </lineage>
</organism>
<name>A0ABV1L279_9BACL</name>
<dbReference type="EMBL" id="JASKHM010000021">
    <property type="protein sequence ID" value="MEQ4486366.1"/>
    <property type="molecule type" value="Genomic_DNA"/>
</dbReference>
<dbReference type="InterPro" id="IPR027291">
    <property type="entry name" value="Glyco_hydro_38_N_sf"/>
</dbReference>
<sequence>MSLITKVHVLFKTHLDIGFTDLAENVVNRYIDLYIPQAIALAEQLEEEGGTARFVWTTGSWLIHEYFKRVDDKQRAAMAHAISRGFIVWHGLPFTSHTELMDASLFRYGLSLSKRLDEQFGATTISAKMTDVPGHTRAMIPHLAESGIRYLHLGVNPASKVPAVPAVFVWRGEGGAEIIVNYADNYGNVLEIEGLQEAMVFAHTGDNCGPPTPEEITKQFAELALRFPGAEIVASTMDAFAKALSGFKERLPVVTEEIGDSWIHGVATDPLKVARYRELLRLRNKWLAEGRLLPGSKEHDELSDNLLLVAEHTWGLDEKTWLADFVHYEKSAFAAARRRDRVDGKAVPDKYRYLGQFRMHAEDLGSEALRAERLETEAAALTYSHFEKSWEEQRAYLTKAVDALANERRLVVEEAWRRLVPVPPTAILPVGTKLLPGIPVTLGGFEISFAADGSIEFMRDGKGKQWADGDHRLGVLRYQSFGVENYNEWYERYIENIHETYMWADSDFGKPGMENIQPLPTNRLYVPYVEDMILCMGEKDGINSDADIDVEVDVVHVRLRMPKEAVTKYGAAASYILEYRFSRRNDSLAVILHWHGKEANRLPEATWFSFAPAVDNPNLWRMDKMGERLSPLDVVKDGNRNLHAVGKGLTYFGADGSLELDTLDAPLLAPGERRLLSFDNQFPSLDGGFHFLLHNNVWGTNFPMWYEEDSKFRFVLTMHGTK</sequence>
<dbReference type="RefSeq" id="WP_232189457.1">
    <property type="nucleotide sequence ID" value="NZ_JAIOAP010000020.1"/>
</dbReference>
<dbReference type="Gene3D" id="3.20.110.10">
    <property type="entry name" value="Glycoside hydrolase 38, N terminal domain"/>
    <property type="match status" value="1"/>
</dbReference>